<evidence type="ECO:0000256" key="1">
    <source>
        <dbReference type="SAM" id="MobiDB-lite"/>
    </source>
</evidence>
<feature type="region of interest" description="Disordered" evidence="1">
    <location>
        <begin position="1"/>
        <end position="31"/>
    </location>
</feature>
<accession>A0ABN9SIY9</accession>
<sequence length="206" mass="21182">MAPRRASHDRRGDRRRTMPRRSQPLLGRMACPPALPVPPAGVPPLPSGMPAPLLAPGPALWRLHAVWGVASAASLGAPPRGFVLGAPLLAGGSEVDALEAAEAAALRVELLQKAPPAAPAGLLGDGASLGRSPFDFRIDSAGRAPRRAGRVRSHHKGGLVRPATTATAQASSRPSGIMLADRGAFLWTCTSTTTTQKAARSATTSP</sequence>
<keyword evidence="3" id="KW-1185">Reference proteome</keyword>
<gene>
    <name evidence="2" type="ORF">PCOR1329_LOCUS29975</name>
</gene>
<dbReference type="EMBL" id="CAUYUJ010011403">
    <property type="protein sequence ID" value="CAK0831701.1"/>
    <property type="molecule type" value="Genomic_DNA"/>
</dbReference>
<feature type="compositionally biased region" description="Polar residues" evidence="1">
    <location>
        <begin position="164"/>
        <end position="174"/>
    </location>
</feature>
<comment type="caution">
    <text evidence="2">The sequence shown here is derived from an EMBL/GenBank/DDBJ whole genome shotgun (WGS) entry which is preliminary data.</text>
</comment>
<reference evidence="2" key="1">
    <citation type="submission" date="2023-10" db="EMBL/GenBank/DDBJ databases">
        <authorList>
            <person name="Chen Y."/>
            <person name="Shah S."/>
            <person name="Dougan E. K."/>
            <person name="Thang M."/>
            <person name="Chan C."/>
        </authorList>
    </citation>
    <scope>NUCLEOTIDE SEQUENCE [LARGE SCALE GENOMIC DNA]</scope>
</reference>
<evidence type="ECO:0000313" key="2">
    <source>
        <dbReference type="EMBL" id="CAK0831701.1"/>
    </source>
</evidence>
<protein>
    <submittedName>
        <fullName evidence="2">Uncharacterized protein</fullName>
    </submittedName>
</protein>
<feature type="region of interest" description="Disordered" evidence="1">
    <location>
        <begin position="143"/>
        <end position="174"/>
    </location>
</feature>
<name>A0ABN9SIY9_9DINO</name>
<dbReference type="Proteomes" id="UP001189429">
    <property type="component" value="Unassembled WGS sequence"/>
</dbReference>
<proteinExistence type="predicted"/>
<organism evidence="2 3">
    <name type="scientific">Prorocentrum cordatum</name>
    <dbReference type="NCBI Taxonomy" id="2364126"/>
    <lineage>
        <taxon>Eukaryota</taxon>
        <taxon>Sar</taxon>
        <taxon>Alveolata</taxon>
        <taxon>Dinophyceae</taxon>
        <taxon>Prorocentrales</taxon>
        <taxon>Prorocentraceae</taxon>
        <taxon>Prorocentrum</taxon>
    </lineage>
</organism>
<evidence type="ECO:0000313" key="3">
    <source>
        <dbReference type="Proteomes" id="UP001189429"/>
    </source>
</evidence>
<feature type="compositionally biased region" description="Basic residues" evidence="1">
    <location>
        <begin position="144"/>
        <end position="158"/>
    </location>
</feature>